<evidence type="ECO:0008006" key="3">
    <source>
        <dbReference type="Google" id="ProtNLM"/>
    </source>
</evidence>
<dbReference type="EMBL" id="QHLY01000012">
    <property type="protein sequence ID" value="PXA67779.1"/>
    <property type="molecule type" value="Genomic_DNA"/>
</dbReference>
<evidence type="ECO:0000313" key="2">
    <source>
        <dbReference type="Proteomes" id="UP000246722"/>
    </source>
</evidence>
<reference evidence="1 2" key="1">
    <citation type="submission" date="2018-05" db="EMBL/GenBank/DDBJ databases">
        <title>Genetic diversity of glacier-inhabiting Cryobacterium bacteria in China and description of Cryobacterium mengkeensis sp. nov. and Arthrobacter glacialis sp. nov.</title>
        <authorList>
            <person name="Liu Q."/>
            <person name="Xin Y.-H."/>
        </authorList>
    </citation>
    <scope>NUCLEOTIDE SEQUENCE [LARGE SCALE GENOMIC DNA]</scope>
    <source>
        <strain evidence="1 2">SK-1</strain>
    </source>
</reference>
<comment type="caution">
    <text evidence="1">The sequence shown here is derived from an EMBL/GenBank/DDBJ whole genome shotgun (WGS) entry which is preliminary data.</text>
</comment>
<accession>A0A317ZRP5</accession>
<organism evidence="1 2">
    <name type="scientific">Cryobacterium arcticum</name>
    <dbReference type="NCBI Taxonomy" id="670052"/>
    <lineage>
        <taxon>Bacteria</taxon>
        <taxon>Bacillati</taxon>
        <taxon>Actinomycetota</taxon>
        <taxon>Actinomycetes</taxon>
        <taxon>Micrococcales</taxon>
        <taxon>Microbacteriaceae</taxon>
        <taxon>Cryobacterium</taxon>
    </lineage>
</organism>
<evidence type="ECO:0000313" key="1">
    <source>
        <dbReference type="EMBL" id="PXA67779.1"/>
    </source>
</evidence>
<dbReference type="PANTHER" id="PTHR11220:SF1">
    <property type="entry name" value="HEME-BINDING PROTEIN 2"/>
    <property type="match status" value="1"/>
</dbReference>
<dbReference type="Proteomes" id="UP000246722">
    <property type="component" value="Unassembled WGS sequence"/>
</dbReference>
<dbReference type="InterPro" id="IPR011256">
    <property type="entry name" value="Reg_factor_effector_dom_sf"/>
</dbReference>
<dbReference type="RefSeq" id="WP_110127454.1">
    <property type="nucleotide sequence ID" value="NZ_QHLY01000012.1"/>
</dbReference>
<dbReference type="Gene3D" id="3.20.80.10">
    <property type="entry name" value="Regulatory factor, effector binding domain"/>
    <property type="match status" value="1"/>
</dbReference>
<protein>
    <recommendedName>
        <fullName evidence="3">Heme-binding protein</fullName>
    </recommendedName>
</protein>
<name>A0A317ZRP5_9MICO</name>
<gene>
    <name evidence="1" type="ORF">CTB96_13910</name>
</gene>
<proteinExistence type="predicted"/>
<dbReference type="InterPro" id="IPR006917">
    <property type="entry name" value="SOUL_heme-bd"/>
</dbReference>
<dbReference type="PANTHER" id="PTHR11220">
    <property type="entry name" value="HEME-BINDING PROTEIN-RELATED"/>
    <property type="match status" value="1"/>
</dbReference>
<dbReference type="Pfam" id="PF04832">
    <property type="entry name" value="SOUL"/>
    <property type="match status" value="1"/>
</dbReference>
<keyword evidence="2" id="KW-1185">Reference proteome</keyword>
<dbReference type="AlphaFoldDB" id="A0A317ZRP5"/>
<dbReference type="SUPFAM" id="SSF55136">
    <property type="entry name" value="Probable bacterial effector-binding domain"/>
    <property type="match status" value="1"/>
</dbReference>
<sequence length="170" mass="18403">MTQEHGYTVVRAFPGFDVRRYPPAVLLQVQVSGDFRHAARRGAGALFRYLGGDNLAARTLLPASPVLQEQAGESTHLVSMILPATDPAEVPAPTDATLMLKPMPAHEAAALRFPGGWSTSRFTAHGRELLAAVNSHGLEALGAVYFARFDPFWSPRLRTLNEALVRVTSA</sequence>
<dbReference type="OrthoDB" id="2156220at2"/>